<sequence>LPSLMKVMLLLPSFRSCSWRLLLHFSYRAESDLSVLSVEMAEMGFKFAEVCWLFFYFMSCFIPVSFCWFVCDVL</sequence>
<comment type="caution">
    <text evidence="2">The sequence shown here is derived from an EMBL/GenBank/DDBJ whole genome shotgun (WGS) entry which is preliminary data.</text>
</comment>
<keyword evidence="1" id="KW-0472">Membrane</keyword>
<keyword evidence="1" id="KW-0812">Transmembrane</keyword>
<feature type="transmembrane region" description="Helical" evidence="1">
    <location>
        <begin position="47"/>
        <end position="71"/>
    </location>
</feature>
<proteinExistence type="predicted"/>
<evidence type="ECO:0000256" key="1">
    <source>
        <dbReference type="SAM" id="Phobius"/>
    </source>
</evidence>
<gene>
    <name evidence="2" type="ORF">T4B_15046</name>
</gene>
<name>A0A0V1IP16_TRIPS</name>
<dbReference type="EMBL" id="JYDS01000133">
    <property type="protein sequence ID" value="KRZ23909.1"/>
    <property type="molecule type" value="Genomic_DNA"/>
</dbReference>
<reference evidence="2 3" key="1">
    <citation type="submission" date="2015-01" db="EMBL/GenBank/DDBJ databases">
        <title>Evolution of Trichinella species and genotypes.</title>
        <authorList>
            <person name="Korhonen P.K."/>
            <person name="Edoardo P."/>
            <person name="Giuseppe L.R."/>
            <person name="Gasser R.B."/>
        </authorList>
    </citation>
    <scope>NUCLEOTIDE SEQUENCE [LARGE SCALE GENOMIC DNA]</scope>
    <source>
        <strain evidence="2">ISS588</strain>
    </source>
</reference>
<keyword evidence="3" id="KW-1185">Reference proteome</keyword>
<feature type="non-terminal residue" evidence="2">
    <location>
        <position position="1"/>
    </location>
</feature>
<evidence type="ECO:0000313" key="3">
    <source>
        <dbReference type="Proteomes" id="UP000054805"/>
    </source>
</evidence>
<accession>A0A0V1IP16</accession>
<keyword evidence="1" id="KW-1133">Transmembrane helix</keyword>
<dbReference type="Proteomes" id="UP000054805">
    <property type="component" value="Unassembled WGS sequence"/>
</dbReference>
<dbReference type="AlphaFoldDB" id="A0A0V1IP16"/>
<protein>
    <submittedName>
        <fullName evidence="2">Uncharacterized protein</fullName>
    </submittedName>
</protein>
<organism evidence="2 3">
    <name type="scientific">Trichinella pseudospiralis</name>
    <name type="common">Parasitic roundworm</name>
    <dbReference type="NCBI Taxonomy" id="6337"/>
    <lineage>
        <taxon>Eukaryota</taxon>
        <taxon>Metazoa</taxon>
        <taxon>Ecdysozoa</taxon>
        <taxon>Nematoda</taxon>
        <taxon>Enoplea</taxon>
        <taxon>Dorylaimia</taxon>
        <taxon>Trichinellida</taxon>
        <taxon>Trichinellidae</taxon>
        <taxon>Trichinella</taxon>
    </lineage>
</organism>
<evidence type="ECO:0000313" key="2">
    <source>
        <dbReference type="EMBL" id="KRZ23909.1"/>
    </source>
</evidence>